<sequence>MDADLKKAIGRRGLDGKGRGHLLLGKSSLIASCNGKQQRPHHTFTRIKPYKLNLQMRNRKVTGEETTSGKSNKGVAPTRATAGRSVHRKKEKRALGLRARAEQNPPG</sequence>
<dbReference type="Proteomes" id="UP001152523">
    <property type="component" value="Unassembled WGS sequence"/>
</dbReference>
<name>A0AAV0DUE1_9ASTE</name>
<proteinExistence type="predicted"/>
<gene>
    <name evidence="2" type="ORF">CEPIT_LOCUS17830</name>
</gene>
<protein>
    <submittedName>
        <fullName evidence="2">Uncharacterized protein</fullName>
    </submittedName>
</protein>
<reference evidence="2" key="1">
    <citation type="submission" date="2022-07" db="EMBL/GenBank/DDBJ databases">
        <authorList>
            <person name="Macas J."/>
            <person name="Novak P."/>
            <person name="Neumann P."/>
        </authorList>
    </citation>
    <scope>NUCLEOTIDE SEQUENCE</scope>
</reference>
<keyword evidence="3" id="KW-1185">Reference proteome</keyword>
<dbReference type="AlphaFoldDB" id="A0AAV0DUE1"/>
<evidence type="ECO:0000256" key="1">
    <source>
        <dbReference type="SAM" id="MobiDB-lite"/>
    </source>
</evidence>
<feature type="region of interest" description="Disordered" evidence="1">
    <location>
        <begin position="60"/>
        <end position="107"/>
    </location>
</feature>
<dbReference type="EMBL" id="CAMAPF010000141">
    <property type="protein sequence ID" value="CAH9107105.1"/>
    <property type="molecule type" value="Genomic_DNA"/>
</dbReference>
<accession>A0AAV0DUE1</accession>
<dbReference type="EMBL" id="CAMAPF010000141">
    <property type="protein sequence ID" value="CAH9107107.1"/>
    <property type="molecule type" value="Genomic_DNA"/>
</dbReference>
<evidence type="ECO:0000313" key="2">
    <source>
        <dbReference type="EMBL" id="CAH9107105.1"/>
    </source>
</evidence>
<feature type="region of interest" description="Disordered" evidence="1">
    <location>
        <begin position="1"/>
        <end position="20"/>
    </location>
</feature>
<organism evidence="2 3">
    <name type="scientific">Cuscuta epithymum</name>
    <dbReference type="NCBI Taxonomy" id="186058"/>
    <lineage>
        <taxon>Eukaryota</taxon>
        <taxon>Viridiplantae</taxon>
        <taxon>Streptophyta</taxon>
        <taxon>Embryophyta</taxon>
        <taxon>Tracheophyta</taxon>
        <taxon>Spermatophyta</taxon>
        <taxon>Magnoliopsida</taxon>
        <taxon>eudicotyledons</taxon>
        <taxon>Gunneridae</taxon>
        <taxon>Pentapetalae</taxon>
        <taxon>asterids</taxon>
        <taxon>lamiids</taxon>
        <taxon>Solanales</taxon>
        <taxon>Convolvulaceae</taxon>
        <taxon>Cuscuteae</taxon>
        <taxon>Cuscuta</taxon>
        <taxon>Cuscuta subgen. Cuscuta</taxon>
    </lineage>
</organism>
<comment type="caution">
    <text evidence="2">The sequence shown here is derived from an EMBL/GenBank/DDBJ whole genome shotgun (WGS) entry which is preliminary data.</text>
</comment>
<evidence type="ECO:0000313" key="3">
    <source>
        <dbReference type="Proteomes" id="UP001152523"/>
    </source>
</evidence>
<feature type="compositionally biased region" description="Basic and acidic residues" evidence="1">
    <location>
        <begin position="1"/>
        <end position="18"/>
    </location>
</feature>